<sequence>MSAIEIIENFEGASIGKHHIRDDKVFATLREEPLVKKDGIVHDYNWHFVFGLRNNSNHSKEIEIFINCDRKNNLQYKSYILGQQNADLDFYPLTNIEAYTDTFKKYYIKVVLSEKETLYISNTFFRSLKLLYNTFGNLSKNLYCTKEPYGKSFEGRDLLAYVYSDGEISNNYKPTFVITSGFHPMEADTFATEAIMEKLNINESKSLLKYFNFIIIPIVNPDGFSHGYNGCNVKGINLYWDFKEKDKTNAPEAYYLWRYFLKMLPSIYLDFHSYTFQLHRKKASPYIKPLFFYRGEEVKNLVNTINKELISLHNGNYVSGDLTYAPSTLSYKLTDKFNTITYAKYHLHIMGGKEEFKNKGVNIVKKISQRLITNNLHDKNKILAYPHGHVRSNIKDIIRRKLKILWIFKIKVLIKRILFKI</sequence>
<dbReference type="AlphaFoldDB" id="A0A0F9S0L5"/>
<gene>
    <name evidence="3" type="ORF">LCGC14_0513350</name>
</gene>
<dbReference type="InterPro" id="IPR000834">
    <property type="entry name" value="Peptidase_M14"/>
</dbReference>
<accession>A0A0F9S0L5</accession>
<dbReference type="SUPFAM" id="SSF53187">
    <property type="entry name" value="Zn-dependent exopeptidases"/>
    <property type="match status" value="1"/>
</dbReference>
<name>A0A0F9S0L5_9ZZZZ</name>
<dbReference type="SMART" id="SM00631">
    <property type="entry name" value="Zn_pept"/>
    <property type="match status" value="1"/>
</dbReference>
<reference evidence="3" key="1">
    <citation type="journal article" date="2015" name="Nature">
        <title>Complex archaea that bridge the gap between prokaryotes and eukaryotes.</title>
        <authorList>
            <person name="Spang A."/>
            <person name="Saw J.H."/>
            <person name="Jorgensen S.L."/>
            <person name="Zaremba-Niedzwiedzka K."/>
            <person name="Martijn J."/>
            <person name="Lind A.E."/>
            <person name="van Eijk R."/>
            <person name="Schleper C."/>
            <person name="Guy L."/>
            <person name="Ettema T.J."/>
        </authorList>
    </citation>
    <scope>NUCLEOTIDE SEQUENCE</scope>
</reference>
<dbReference type="PANTHER" id="PTHR12756:SF11">
    <property type="entry name" value="CYTOSOLIC CARBOXYPEPTIDASE 1"/>
    <property type="match status" value="1"/>
</dbReference>
<comment type="caution">
    <text evidence="3">The sequence shown here is derived from an EMBL/GenBank/DDBJ whole genome shotgun (WGS) entry which is preliminary data.</text>
</comment>
<proteinExistence type="predicted"/>
<evidence type="ECO:0000256" key="1">
    <source>
        <dbReference type="ARBA" id="ARBA00001947"/>
    </source>
</evidence>
<dbReference type="Gene3D" id="3.40.630.10">
    <property type="entry name" value="Zn peptidases"/>
    <property type="match status" value="1"/>
</dbReference>
<evidence type="ECO:0000313" key="3">
    <source>
        <dbReference type="EMBL" id="KKN62275.1"/>
    </source>
</evidence>
<dbReference type="InterPro" id="IPR050821">
    <property type="entry name" value="Cytosolic_carboxypeptidase"/>
</dbReference>
<organism evidence="3">
    <name type="scientific">marine sediment metagenome</name>
    <dbReference type="NCBI Taxonomy" id="412755"/>
    <lineage>
        <taxon>unclassified sequences</taxon>
        <taxon>metagenomes</taxon>
        <taxon>ecological metagenomes</taxon>
    </lineage>
</organism>
<dbReference type="PANTHER" id="PTHR12756">
    <property type="entry name" value="CYTOSOLIC CARBOXYPEPTIDASE"/>
    <property type="match status" value="1"/>
</dbReference>
<feature type="domain" description="Peptidase M14" evidence="2">
    <location>
        <begin position="117"/>
        <end position="367"/>
    </location>
</feature>
<evidence type="ECO:0000259" key="2">
    <source>
        <dbReference type="PROSITE" id="PS52035"/>
    </source>
</evidence>
<dbReference type="GO" id="GO:0004181">
    <property type="term" value="F:metallocarboxypeptidase activity"/>
    <property type="evidence" value="ECO:0007669"/>
    <property type="project" value="InterPro"/>
</dbReference>
<comment type="cofactor">
    <cofactor evidence="1">
        <name>Zn(2+)</name>
        <dbReference type="ChEBI" id="CHEBI:29105"/>
    </cofactor>
</comment>
<dbReference type="GO" id="GO:0006508">
    <property type="term" value="P:proteolysis"/>
    <property type="evidence" value="ECO:0007669"/>
    <property type="project" value="InterPro"/>
</dbReference>
<protein>
    <recommendedName>
        <fullName evidence="2">Peptidase M14 domain-containing protein</fullName>
    </recommendedName>
</protein>
<dbReference type="PROSITE" id="PS52035">
    <property type="entry name" value="PEPTIDASE_M14"/>
    <property type="match status" value="1"/>
</dbReference>
<dbReference type="EMBL" id="LAZR01000630">
    <property type="protein sequence ID" value="KKN62275.1"/>
    <property type="molecule type" value="Genomic_DNA"/>
</dbReference>
<dbReference type="Pfam" id="PF00246">
    <property type="entry name" value="Peptidase_M14"/>
    <property type="match status" value="1"/>
</dbReference>
<dbReference type="GO" id="GO:0008270">
    <property type="term" value="F:zinc ion binding"/>
    <property type="evidence" value="ECO:0007669"/>
    <property type="project" value="InterPro"/>
</dbReference>